<dbReference type="RefSeq" id="WP_145890134.1">
    <property type="nucleotide sequence ID" value="NZ_VOBQ01000002.1"/>
</dbReference>
<dbReference type="EMBL" id="VOBQ01000002">
    <property type="protein sequence ID" value="TWO72877.1"/>
    <property type="molecule type" value="Genomic_DNA"/>
</dbReference>
<comment type="caution">
    <text evidence="1">The sequence shown here is derived from an EMBL/GenBank/DDBJ whole genome shotgun (WGS) entry which is preliminary data.</text>
</comment>
<evidence type="ECO:0000313" key="1">
    <source>
        <dbReference type="EMBL" id="TWO72877.1"/>
    </source>
</evidence>
<protein>
    <submittedName>
        <fullName evidence="1">Uncharacterized protein</fullName>
    </submittedName>
</protein>
<name>A0A562ZWY4_9BURK</name>
<keyword evidence="2" id="KW-1185">Reference proteome</keyword>
<evidence type="ECO:0000313" key="2">
    <source>
        <dbReference type="Proteomes" id="UP000318199"/>
    </source>
</evidence>
<accession>A0A562ZWY4</accession>
<dbReference type="Proteomes" id="UP000318199">
    <property type="component" value="Unassembled WGS sequence"/>
</dbReference>
<dbReference type="AlphaFoldDB" id="A0A562ZWY4"/>
<proteinExistence type="predicted"/>
<gene>
    <name evidence="1" type="ORF">FN976_01125</name>
</gene>
<sequence length="123" mass="13589">MAVHDRAAFVAISSRLIVELDDHLPEVEELIAHWLDMEKYLRLSAAIDRMGRYCHAVPQLVGPWADVLITHTELIHCAWETAAGQCAVATDPAVQAALKVLAEALVRAREAALWVAENKGRAR</sequence>
<reference evidence="1 2" key="1">
    <citation type="submission" date="2019-07" db="EMBL/GenBank/DDBJ databases">
        <title>Caenimonas sedimenti sp. nov., isolated from activated sludge.</title>
        <authorList>
            <person name="Xu J."/>
        </authorList>
    </citation>
    <scope>NUCLEOTIDE SEQUENCE [LARGE SCALE GENOMIC DNA]</scope>
    <source>
        <strain evidence="1 2">HX-9-20</strain>
    </source>
</reference>
<organism evidence="1 2">
    <name type="scientific">Caenimonas sedimenti</name>
    <dbReference type="NCBI Taxonomy" id="2596921"/>
    <lineage>
        <taxon>Bacteria</taxon>
        <taxon>Pseudomonadati</taxon>
        <taxon>Pseudomonadota</taxon>
        <taxon>Betaproteobacteria</taxon>
        <taxon>Burkholderiales</taxon>
        <taxon>Comamonadaceae</taxon>
        <taxon>Caenimonas</taxon>
    </lineage>
</organism>